<feature type="region of interest" description="Disordered" evidence="1">
    <location>
        <begin position="1"/>
        <end position="84"/>
    </location>
</feature>
<reference evidence="2 3" key="1">
    <citation type="submission" date="2017-06" db="EMBL/GenBank/DDBJ databases">
        <authorList>
            <person name="Kim H.J."/>
            <person name="Triplett B.A."/>
        </authorList>
    </citation>
    <scope>NUCLEOTIDE SEQUENCE [LARGE SCALE GENOMIC DNA]</scope>
    <source>
        <strain evidence="2">FRACA_ARgP5</strain>
    </source>
</reference>
<dbReference type="AlphaFoldDB" id="A0A2I2KSH4"/>
<feature type="compositionally biased region" description="Basic and acidic residues" evidence="1">
    <location>
        <begin position="14"/>
        <end position="35"/>
    </location>
</feature>
<organism evidence="2 3">
    <name type="scientific">Frankia canadensis</name>
    <dbReference type="NCBI Taxonomy" id="1836972"/>
    <lineage>
        <taxon>Bacteria</taxon>
        <taxon>Bacillati</taxon>
        <taxon>Actinomycetota</taxon>
        <taxon>Actinomycetes</taxon>
        <taxon>Frankiales</taxon>
        <taxon>Frankiaceae</taxon>
        <taxon>Frankia</taxon>
    </lineage>
</organism>
<feature type="region of interest" description="Disordered" evidence="1">
    <location>
        <begin position="159"/>
        <end position="179"/>
    </location>
</feature>
<name>A0A2I2KSH4_9ACTN</name>
<dbReference type="Proteomes" id="UP000234331">
    <property type="component" value="Unassembled WGS sequence"/>
</dbReference>
<sequence length="216" mass="24009">MPGVLRLLQQRPPPFRDRTARPDGRPPRPGRDRPHGPRRRPGRRLHGPTRTVRPPATGTAAATETSLDQPTRTGTWAARHGYRSKDSVVPTRSCLVQVDGFRPDLSLVPPPQGRRALTRAPTVGRRTPHPPWTPRSPCTAYWFGRASLQVGSLLAMSEPGCGGTERRENPSGFDAAGTDLVPPDVGRILAVEDWPAVREWRSRRGRRYHRVRTGDV</sequence>
<evidence type="ECO:0000313" key="2">
    <source>
        <dbReference type="EMBL" id="SNQ48628.1"/>
    </source>
</evidence>
<proteinExistence type="predicted"/>
<accession>A0A2I2KSH4</accession>
<gene>
    <name evidence="2" type="ORF">FRACA_2620002</name>
</gene>
<protein>
    <submittedName>
        <fullName evidence="2">Uncharacterized protein</fullName>
    </submittedName>
</protein>
<keyword evidence="3" id="KW-1185">Reference proteome</keyword>
<dbReference type="EMBL" id="FZMO01000182">
    <property type="protein sequence ID" value="SNQ48628.1"/>
    <property type="molecule type" value="Genomic_DNA"/>
</dbReference>
<evidence type="ECO:0000256" key="1">
    <source>
        <dbReference type="SAM" id="MobiDB-lite"/>
    </source>
</evidence>
<evidence type="ECO:0000313" key="3">
    <source>
        <dbReference type="Proteomes" id="UP000234331"/>
    </source>
</evidence>
<feature type="compositionally biased region" description="Basic residues" evidence="1">
    <location>
        <begin position="36"/>
        <end position="47"/>
    </location>
</feature>
<feature type="compositionally biased region" description="Low complexity" evidence="1">
    <location>
        <begin position="48"/>
        <end position="65"/>
    </location>
</feature>